<gene>
    <name evidence="7" type="ORF">J2S11_001589</name>
</gene>
<dbReference type="Proteomes" id="UP001235840">
    <property type="component" value="Unassembled WGS sequence"/>
</dbReference>
<evidence type="ECO:0000256" key="2">
    <source>
        <dbReference type="ARBA" id="ARBA00022475"/>
    </source>
</evidence>
<feature type="transmembrane region" description="Helical" evidence="6">
    <location>
        <begin position="251"/>
        <end position="270"/>
    </location>
</feature>
<keyword evidence="8" id="KW-1185">Reference proteome</keyword>
<accession>A0ABT9VXG9</accession>
<evidence type="ECO:0000313" key="8">
    <source>
        <dbReference type="Proteomes" id="UP001235840"/>
    </source>
</evidence>
<evidence type="ECO:0000313" key="7">
    <source>
        <dbReference type="EMBL" id="MDQ0165688.1"/>
    </source>
</evidence>
<dbReference type="PANTHER" id="PTHR23513">
    <property type="entry name" value="INTEGRAL MEMBRANE EFFLUX PROTEIN-RELATED"/>
    <property type="match status" value="1"/>
</dbReference>
<evidence type="ECO:0000256" key="1">
    <source>
        <dbReference type="ARBA" id="ARBA00004651"/>
    </source>
</evidence>
<proteinExistence type="predicted"/>
<feature type="transmembrane region" description="Helical" evidence="6">
    <location>
        <begin position="161"/>
        <end position="178"/>
    </location>
</feature>
<dbReference type="InterPro" id="IPR011701">
    <property type="entry name" value="MFS"/>
</dbReference>
<reference evidence="7 8" key="1">
    <citation type="submission" date="2023-07" db="EMBL/GenBank/DDBJ databases">
        <title>Genomic Encyclopedia of Type Strains, Phase IV (KMG-IV): sequencing the most valuable type-strain genomes for metagenomic binning, comparative biology and taxonomic classification.</title>
        <authorList>
            <person name="Goeker M."/>
        </authorList>
    </citation>
    <scope>NUCLEOTIDE SEQUENCE [LARGE SCALE GENOMIC DNA]</scope>
    <source>
        <strain evidence="7 8">DSM 12751</strain>
    </source>
</reference>
<dbReference type="SUPFAM" id="SSF103473">
    <property type="entry name" value="MFS general substrate transporter"/>
    <property type="match status" value="1"/>
</dbReference>
<dbReference type="EMBL" id="JAUSTY010000005">
    <property type="protein sequence ID" value="MDQ0165688.1"/>
    <property type="molecule type" value="Genomic_DNA"/>
</dbReference>
<keyword evidence="4 6" id="KW-1133">Transmembrane helix</keyword>
<dbReference type="PANTHER" id="PTHR23513:SF6">
    <property type="entry name" value="MAJOR FACILITATOR SUPERFAMILY ASSOCIATED DOMAIN-CONTAINING PROTEIN"/>
    <property type="match status" value="1"/>
</dbReference>
<feature type="transmembrane region" description="Helical" evidence="6">
    <location>
        <begin position="126"/>
        <end position="149"/>
    </location>
</feature>
<dbReference type="InterPro" id="IPR036259">
    <property type="entry name" value="MFS_trans_sf"/>
</dbReference>
<comment type="subcellular location">
    <subcellularLocation>
        <location evidence="1">Cell membrane</location>
        <topology evidence="1">Multi-pass membrane protein</topology>
    </subcellularLocation>
</comment>
<name>A0ABT9VXG9_9BACI</name>
<feature type="transmembrane region" description="Helical" evidence="6">
    <location>
        <begin position="211"/>
        <end position="230"/>
    </location>
</feature>
<keyword evidence="5 6" id="KW-0472">Membrane</keyword>
<feature type="transmembrane region" description="Helical" evidence="6">
    <location>
        <begin position="185"/>
        <end position="205"/>
    </location>
</feature>
<evidence type="ECO:0000256" key="3">
    <source>
        <dbReference type="ARBA" id="ARBA00022692"/>
    </source>
</evidence>
<feature type="transmembrane region" description="Helical" evidence="6">
    <location>
        <begin position="276"/>
        <end position="295"/>
    </location>
</feature>
<evidence type="ECO:0000256" key="4">
    <source>
        <dbReference type="ARBA" id="ARBA00022989"/>
    </source>
</evidence>
<evidence type="ECO:0000256" key="6">
    <source>
        <dbReference type="SAM" id="Phobius"/>
    </source>
</evidence>
<keyword evidence="3 6" id="KW-0812">Transmembrane</keyword>
<dbReference type="Pfam" id="PF07690">
    <property type="entry name" value="MFS_1"/>
    <property type="match status" value="1"/>
</dbReference>
<feature type="transmembrane region" description="Helical" evidence="6">
    <location>
        <begin position="66"/>
        <end position="84"/>
    </location>
</feature>
<comment type="caution">
    <text evidence="7">The sequence shown here is derived from an EMBL/GenBank/DDBJ whole genome shotgun (WGS) entry which is preliminary data.</text>
</comment>
<sequence>MAIVLFVMGILALLSRTAFSAMVPLIAGREKLLKAHTSLEAADALCTIIGPALGGYLLGKLGSSPTLMICGVLSITAMALISLVKNKHISASISHDVPPTPTIKLMNFIKNSNKGLKLLIANSPQLISLVVLCVLSFSTVFIPLTIIFHTDITLNLSAGEIGIILSSAGIGNLIGVLIMRWFKSINWLTFLSSLLIISSLGVFILFLNDSFYLMCLGMIIFDGALSMAFVSQITVHQGITPDQYLSRIRSVTFVVSGIFAMLGTFLAGFIPEIISSFFSLFLGFILLVIPGVFILKFKAISCKMNELQPIHVEEKE</sequence>
<organism evidence="7 8">
    <name type="scientific">Caldalkalibacillus horti</name>
    <dbReference type="NCBI Taxonomy" id="77523"/>
    <lineage>
        <taxon>Bacteria</taxon>
        <taxon>Bacillati</taxon>
        <taxon>Bacillota</taxon>
        <taxon>Bacilli</taxon>
        <taxon>Bacillales</taxon>
        <taxon>Bacillaceae</taxon>
        <taxon>Caldalkalibacillus</taxon>
    </lineage>
</organism>
<protein>
    <submittedName>
        <fullName evidence="7">MFS family permease</fullName>
    </submittedName>
</protein>
<evidence type="ECO:0000256" key="5">
    <source>
        <dbReference type="ARBA" id="ARBA00023136"/>
    </source>
</evidence>
<keyword evidence="2" id="KW-1003">Cell membrane</keyword>
<dbReference type="Gene3D" id="1.20.1250.20">
    <property type="entry name" value="MFS general substrate transporter like domains"/>
    <property type="match status" value="1"/>
</dbReference>